<accession>A0A940SKI6</accession>
<comment type="caution">
    <text evidence="2">The sequence shown here is derived from an EMBL/GenBank/DDBJ whole genome shotgun (WGS) entry which is preliminary data.</text>
</comment>
<evidence type="ECO:0000313" key="3">
    <source>
        <dbReference type="Proteomes" id="UP000682134"/>
    </source>
</evidence>
<dbReference type="InterPro" id="IPR021005">
    <property type="entry name" value="Znf_CGNR"/>
</dbReference>
<dbReference type="Gene3D" id="1.10.3300.10">
    <property type="entry name" value="Jann2411-like domain"/>
    <property type="match status" value="1"/>
</dbReference>
<dbReference type="Pfam" id="PF11706">
    <property type="entry name" value="zf-CGNR"/>
    <property type="match status" value="1"/>
</dbReference>
<dbReference type="Proteomes" id="UP000682134">
    <property type="component" value="Unassembled WGS sequence"/>
</dbReference>
<dbReference type="PANTHER" id="PTHR35525">
    <property type="entry name" value="BLL6575 PROTEIN"/>
    <property type="match status" value="1"/>
</dbReference>
<dbReference type="InterPro" id="IPR010852">
    <property type="entry name" value="ABATE"/>
</dbReference>
<name>A0A940SKI6_9BACI</name>
<evidence type="ECO:0000313" key="2">
    <source>
        <dbReference type="EMBL" id="MBP0725298.1"/>
    </source>
</evidence>
<gene>
    <name evidence="2" type="ORF">J5Y03_08855</name>
</gene>
<dbReference type="SUPFAM" id="SSF160904">
    <property type="entry name" value="Jann2411-like"/>
    <property type="match status" value="1"/>
</dbReference>
<dbReference type="AlphaFoldDB" id="A0A940SKI6"/>
<dbReference type="EMBL" id="JAGIYQ010000005">
    <property type="protein sequence ID" value="MBP0725298.1"/>
    <property type="molecule type" value="Genomic_DNA"/>
</dbReference>
<feature type="domain" description="Zinc finger CGNR" evidence="1">
    <location>
        <begin position="128"/>
        <end position="175"/>
    </location>
</feature>
<reference evidence="2" key="1">
    <citation type="submission" date="2021-04" db="EMBL/GenBank/DDBJ databases">
        <title>Genome seq and assembly of Bacillus sp.</title>
        <authorList>
            <person name="Chhetri G."/>
        </authorList>
    </citation>
    <scope>NUCLEOTIDE SEQUENCE</scope>
    <source>
        <strain evidence="2">RG28</strain>
    </source>
</reference>
<proteinExistence type="predicted"/>
<organism evidence="2 3">
    <name type="scientific">Gottfriedia endophytica</name>
    <dbReference type="NCBI Taxonomy" id="2820819"/>
    <lineage>
        <taxon>Bacteria</taxon>
        <taxon>Bacillati</taxon>
        <taxon>Bacillota</taxon>
        <taxon>Bacilli</taxon>
        <taxon>Bacillales</taxon>
        <taxon>Bacillaceae</taxon>
        <taxon>Gottfriedia</taxon>
    </lineage>
</organism>
<dbReference type="InterPro" id="IPR023286">
    <property type="entry name" value="ABATE_dom_sf"/>
</dbReference>
<sequence>MEHNQLAPGRLEIIRTFLNTWEIPNDTREPIDQLKDEKYLTIFIKENFSSIDFNSANLDELFQFRNDIRKSIEHGELELLNVWLLKKPLHVVISNQNMLQYAPVKEHDIIYEMLQIIVESIGLNQWHRLKACPDCKWVFYDYSKNGSKRWCGMYAGNPKGRACGTIAKVKRYREKNKKTL</sequence>
<dbReference type="RefSeq" id="WP_209404717.1">
    <property type="nucleotide sequence ID" value="NZ_JAGIYQ010000005.1"/>
</dbReference>
<evidence type="ECO:0000259" key="1">
    <source>
        <dbReference type="Pfam" id="PF11706"/>
    </source>
</evidence>
<keyword evidence="3" id="KW-1185">Reference proteome</keyword>
<protein>
    <submittedName>
        <fullName evidence="2">CGNR zinc finger domain-containing protein</fullName>
    </submittedName>
</protein>
<dbReference type="PANTHER" id="PTHR35525:SF3">
    <property type="entry name" value="BLL6575 PROTEIN"/>
    <property type="match status" value="1"/>
</dbReference>